<evidence type="ECO:0000313" key="2">
    <source>
        <dbReference type="Proteomes" id="UP000694892"/>
    </source>
</evidence>
<dbReference type="EMBL" id="CM004481">
    <property type="protein sequence ID" value="OCT66003.1"/>
    <property type="molecule type" value="Genomic_DNA"/>
</dbReference>
<proteinExistence type="predicted"/>
<name>A0A974H5U4_XENLA</name>
<dbReference type="AlphaFoldDB" id="A0A974H5U4"/>
<gene>
    <name evidence="1" type="ORF">XELAEV_18042257mg</name>
</gene>
<feature type="non-terminal residue" evidence="1">
    <location>
        <position position="1"/>
    </location>
</feature>
<organism evidence="1 2">
    <name type="scientific">Xenopus laevis</name>
    <name type="common">African clawed frog</name>
    <dbReference type="NCBI Taxonomy" id="8355"/>
    <lineage>
        <taxon>Eukaryota</taxon>
        <taxon>Metazoa</taxon>
        <taxon>Chordata</taxon>
        <taxon>Craniata</taxon>
        <taxon>Vertebrata</taxon>
        <taxon>Euteleostomi</taxon>
        <taxon>Amphibia</taxon>
        <taxon>Batrachia</taxon>
        <taxon>Anura</taxon>
        <taxon>Pipoidea</taxon>
        <taxon>Pipidae</taxon>
        <taxon>Xenopodinae</taxon>
        <taxon>Xenopus</taxon>
        <taxon>Xenopus</taxon>
    </lineage>
</organism>
<accession>A0A974H5U4</accession>
<reference evidence="2" key="1">
    <citation type="journal article" date="2016" name="Nature">
        <title>Genome evolution in the allotetraploid frog Xenopus laevis.</title>
        <authorList>
            <person name="Session A.M."/>
            <person name="Uno Y."/>
            <person name="Kwon T."/>
            <person name="Chapman J.A."/>
            <person name="Toyoda A."/>
            <person name="Takahashi S."/>
            <person name="Fukui A."/>
            <person name="Hikosaka A."/>
            <person name="Suzuki A."/>
            <person name="Kondo M."/>
            <person name="van Heeringen S.J."/>
            <person name="Quigley I."/>
            <person name="Heinz S."/>
            <person name="Ogino H."/>
            <person name="Ochi H."/>
            <person name="Hellsten U."/>
            <person name="Lyons J.B."/>
            <person name="Simakov O."/>
            <person name="Putnam N."/>
            <person name="Stites J."/>
            <person name="Kuroki Y."/>
            <person name="Tanaka T."/>
            <person name="Michiue T."/>
            <person name="Watanabe M."/>
            <person name="Bogdanovic O."/>
            <person name="Lister R."/>
            <person name="Georgiou G."/>
            <person name="Paranjpe S.S."/>
            <person name="van Kruijsbergen I."/>
            <person name="Shu S."/>
            <person name="Carlson J."/>
            <person name="Kinoshita T."/>
            <person name="Ohta Y."/>
            <person name="Mawaribuchi S."/>
            <person name="Jenkins J."/>
            <person name="Grimwood J."/>
            <person name="Schmutz J."/>
            <person name="Mitros T."/>
            <person name="Mozaffari S.V."/>
            <person name="Suzuki Y."/>
            <person name="Haramoto Y."/>
            <person name="Yamamoto T.S."/>
            <person name="Takagi C."/>
            <person name="Heald R."/>
            <person name="Miller K."/>
            <person name="Haudenschild C."/>
            <person name="Kitzman J."/>
            <person name="Nakayama T."/>
            <person name="Izutsu Y."/>
            <person name="Robert J."/>
            <person name="Fortriede J."/>
            <person name="Burns K."/>
            <person name="Lotay V."/>
            <person name="Karimi K."/>
            <person name="Yasuoka Y."/>
            <person name="Dichmann D.S."/>
            <person name="Flajnik M.F."/>
            <person name="Houston D.W."/>
            <person name="Shendure J."/>
            <person name="DuPasquier L."/>
            <person name="Vize P.D."/>
            <person name="Zorn A.M."/>
            <person name="Ito M."/>
            <person name="Marcotte E.M."/>
            <person name="Wallingford J.B."/>
            <person name="Ito Y."/>
            <person name="Asashima M."/>
            <person name="Ueno N."/>
            <person name="Matsuda Y."/>
            <person name="Veenstra G.J."/>
            <person name="Fujiyama A."/>
            <person name="Harland R.M."/>
            <person name="Taira M."/>
            <person name="Rokhsar D.S."/>
        </authorList>
    </citation>
    <scope>NUCLEOTIDE SEQUENCE [LARGE SCALE GENOMIC DNA]</scope>
    <source>
        <strain evidence="2">J</strain>
    </source>
</reference>
<dbReference type="Proteomes" id="UP000694892">
    <property type="component" value="Chromosome 8S"/>
</dbReference>
<evidence type="ECO:0000313" key="1">
    <source>
        <dbReference type="EMBL" id="OCT66003.1"/>
    </source>
</evidence>
<protein>
    <submittedName>
        <fullName evidence="1">Uncharacterized protein</fullName>
    </submittedName>
</protein>
<sequence>CISDTCPICLPLGHYSQKVLSVQCLPSQQLRAKHGQTTPGSTVPGLARVRFEWLLVRRQGIQPVDPTGFSAQEGKVSVTPPGQGWLMVNRHALKGWYKDPTADIMGLPGGADWDLWILAGVGNSKGDVKAKIKSNTNLYTVAYCSTGLHGWELPKQLNWKTVQNIHRMNMASTCNPVTLPLPNYSKRANGCHCNVCGKLNYRCDYLSMLKNVLGCSLEFCFSFGKGKPLKYCAFVVCYTNKNRYLPLALLLASLQ</sequence>